<proteinExistence type="inferred from homology"/>
<dbReference type="EMBL" id="BAAALN010000020">
    <property type="protein sequence ID" value="GAA1253985.1"/>
    <property type="molecule type" value="Genomic_DNA"/>
</dbReference>
<keyword evidence="4" id="KW-1185">Reference proteome</keyword>
<dbReference type="InterPro" id="IPR020904">
    <property type="entry name" value="Sc_DH/Rdtase_CS"/>
</dbReference>
<keyword evidence="2" id="KW-0560">Oxidoreductase</keyword>
<accession>A0ABN1WMS6</accession>
<dbReference type="PANTHER" id="PTHR24321">
    <property type="entry name" value="DEHYDROGENASES, SHORT CHAIN"/>
    <property type="match status" value="1"/>
</dbReference>
<dbReference type="Pfam" id="PF13561">
    <property type="entry name" value="adh_short_C2"/>
    <property type="match status" value="1"/>
</dbReference>
<dbReference type="SUPFAM" id="SSF51735">
    <property type="entry name" value="NAD(P)-binding Rossmann-fold domains"/>
    <property type="match status" value="1"/>
</dbReference>
<comment type="similarity">
    <text evidence="1">Belongs to the short-chain dehydrogenases/reductases (SDR) family.</text>
</comment>
<dbReference type="InterPro" id="IPR002347">
    <property type="entry name" value="SDR_fam"/>
</dbReference>
<organism evidence="3 4">
    <name type="scientific">Prauserella halophila</name>
    <dbReference type="NCBI Taxonomy" id="185641"/>
    <lineage>
        <taxon>Bacteria</taxon>
        <taxon>Bacillati</taxon>
        <taxon>Actinomycetota</taxon>
        <taxon>Actinomycetes</taxon>
        <taxon>Pseudonocardiales</taxon>
        <taxon>Pseudonocardiaceae</taxon>
        <taxon>Prauserella</taxon>
    </lineage>
</organism>
<dbReference type="Gene3D" id="3.40.50.720">
    <property type="entry name" value="NAD(P)-binding Rossmann-like Domain"/>
    <property type="match status" value="1"/>
</dbReference>
<dbReference type="PANTHER" id="PTHR24321:SF8">
    <property type="entry name" value="ESTRADIOL 17-BETA-DEHYDROGENASE 8-RELATED"/>
    <property type="match status" value="1"/>
</dbReference>
<dbReference type="PROSITE" id="PS00061">
    <property type="entry name" value="ADH_SHORT"/>
    <property type="match status" value="1"/>
</dbReference>
<gene>
    <name evidence="3" type="ORF">GCM10009676_46440</name>
</gene>
<dbReference type="InterPro" id="IPR036291">
    <property type="entry name" value="NAD(P)-bd_dom_sf"/>
</dbReference>
<evidence type="ECO:0000313" key="3">
    <source>
        <dbReference type="EMBL" id="GAA1253985.1"/>
    </source>
</evidence>
<protein>
    <recommendedName>
        <fullName evidence="5">Enoyl-ACP reductase-like protein</fullName>
    </recommendedName>
</protein>
<name>A0ABN1WMS6_9PSEU</name>
<evidence type="ECO:0000256" key="1">
    <source>
        <dbReference type="ARBA" id="ARBA00006484"/>
    </source>
</evidence>
<comment type="caution">
    <text evidence="3">The sequence shown here is derived from an EMBL/GenBank/DDBJ whole genome shotgun (WGS) entry which is preliminary data.</text>
</comment>
<dbReference type="PRINTS" id="PR00081">
    <property type="entry name" value="GDHRDH"/>
</dbReference>
<dbReference type="Proteomes" id="UP001500653">
    <property type="component" value="Unassembled WGS sequence"/>
</dbReference>
<sequence length="100" mass="10368">MSDASWTLHRGMAGGSLYAATKAAVHNLAHTLAAELGPQGIRVNSVSPGHIETPMFHENVDADAHTAVIDRRGRRVLASPAASYINGQDLVIDGGLVAAA</sequence>
<reference evidence="3 4" key="1">
    <citation type="journal article" date="2019" name="Int. J. Syst. Evol. Microbiol.">
        <title>The Global Catalogue of Microorganisms (GCM) 10K type strain sequencing project: providing services to taxonomists for standard genome sequencing and annotation.</title>
        <authorList>
            <consortium name="The Broad Institute Genomics Platform"/>
            <consortium name="The Broad Institute Genome Sequencing Center for Infectious Disease"/>
            <person name="Wu L."/>
            <person name="Ma J."/>
        </authorList>
    </citation>
    <scope>NUCLEOTIDE SEQUENCE [LARGE SCALE GENOMIC DNA]</scope>
    <source>
        <strain evidence="3 4">JCM 13023</strain>
    </source>
</reference>
<evidence type="ECO:0008006" key="5">
    <source>
        <dbReference type="Google" id="ProtNLM"/>
    </source>
</evidence>
<evidence type="ECO:0000313" key="4">
    <source>
        <dbReference type="Proteomes" id="UP001500653"/>
    </source>
</evidence>
<evidence type="ECO:0000256" key="2">
    <source>
        <dbReference type="ARBA" id="ARBA00023002"/>
    </source>
</evidence>